<dbReference type="Pfam" id="PF04055">
    <property type="entry name" value="Radical_SAM"/>
    <property type="match status" value="1"/>
</dbReference>
<evidence type="ECO:0000256" key="5">
    <source>
        <dbReference type="ARBA" id="ARBA00023004"/>
    </source>
</evidence>
<dbReference type="InterPro" id="IPR034457">
    <property type="entry name" value="Organic_radical-activating"/>
</dbReference>
<dbReference type="InterPro" id="IPR013785">
    <property type="entry name" value="Aldolase_TIM"/>
</dbReference>
<evidence type="ECO:0000256" key="2">
    <source>
        <dbReference type="ARBA" id="ARBA00022485"/>
    </source>
</evidence>
<dbReference type="SFLD" id="SFLDG01094">
    <property type="entry name" value="Uncharacterised_Radical_SAM_Su"/>
    <property type="match status" value="1"/>
</dbReference>
<dbReference type="AlphaFoldDB" id="A0A4D7AWS6"/>
<feature type="domain" description="Radical SAM core" evidence="7">
    <location>
        <begin position="12"/>
        <end position="231"/>
    </location>
</feature>
<dbReference type="NCBIfam" id="TIGR02495">
    <property type="entry name" value="NrdG2"/>
    <property type="match status" value="1"/>
</dbReference>
<gene>
    <name evidence="8" type="ORF">EIO64_14345</name>
</gene>
<dbReference type="Proteomes" id="UP000298642">
    <property type="component" value="Chromosome"/>
</dbReference>
<organism evidence="8 9">
    <name type="scientific">Dysosmobacter welbionis</name>
    <dbReference type="NCBI Taxonomy" id="2093857"/>
    <lineage>
        <taxon>Bacteria</taxon>
        <taxon>Bacillati</taxon>
        <taxon>Bacillota</taxon>
        <taxon>Clostridia</taxon>
        <taxon>Eubacteriales</taxon>
        <taxon>Oscillospiraceae</taxon>
        <taxon>Dysosmobacter</taxon>
    </lineage>
</organism>
<dbReference type="InterPro" id="IPR007197">
    <property type="entry name" value="rSAM"/>
</dbReference>
<sequence length="231" mass="25480">MHIHGLQKLAMVDYPGKLAATVFTGGCNLRCPFCHNALLVTRLAETPEIPEQEVLDFLASRRGLLDGVVLTGGEPLLQPDAADFLRKVRELGFAVKLDTNGCDPARLAEILNQGLVDYVAMDVKNAPARYAETVGIPGFNPAPVEESIRLLRKSTVDYEFRTTLVRELHRPEDLDAIAAWLAGAPRYYLQNFVDSGNLIGRGYHGFTAEQLQGFAERVRPFFGAVELRGID</sequence>
<dbReference type="EMBL" id="CP034413">
    <property type="protein sequence ID" value="QCI60250.1"/>
    <property type="molecule type" value="Genomic_DNA"/>
</dbReference>
<accession>A0A4D7AWS6</accession>
<evidence type="ECO:0000313" key="8">
    <source>
        <dbReference type="EMBL" id="QCI60250.1"/>
    </source>
</evidence>
<keyword evidence="3" id="KW-0949">S-adenosyl-L-methionine</keyword>
<dbReference type="SUPFAM" id="SSF102114">
    <property type="entry name" value="Radical SAM enzymes"/>
    <property type="match status" value="1"/>
</dbReference>
<dbReference type="SFLD" id="SFLDS00029">
    <property type="entry name" value="Radical_SAM"/>
    <property type="match status" value="1"/>
</dbReference>
<evidence type="ECO:0000256" key="3">
    <source>
        <dbReference type="ARBA" id="ARBA00022691"/>
    </source>
</evidence>
<dbReference type="Gene3D" id="3.20.20.70">
    <property type="entry name" value="Aldolase class I"/>
    <property type="match status" value="1"/>
</dbReference>
<dbReference type="GO" id="GO:0003824">
    <property type="term" value="F:catalytic activity"/>
    <property type="evidence" value="ECO:0007669"/>
    <property type="project" value="InterPro"/>
</dbReference>
<dbReference type="RefSeq" id="WP_021749338.1">
    <property type="nucleotide sequence ID" value="NZ_CAUWCU010000021.1"/>
</dbReference>
<keyword evidence="9" id="KW-1185">Reference proteome</keyword>
<name>A0A4D7AWS6_9FIRM</name>
<keyword evidence="6" id="KW-0411">Iron-sulfur</keyword>
<protein>
    <submittedName>
        <fullName evidence="8">Anaerobic ribonucleoside-triphosphate reductase activating protein</fullName>
    </submittedName>
</protein>
<evidence type="ECO:0000256" key="1">
    <source>
        <dbReference type="ARBA" id="ARBA00001966"/>
    </source>
</evidence>
<keyword evidence="4" id="KW-0479">Metal-binding</keyword>
<dbReference type="GO" id="GO:0046872">
    <property type="term" value="F:metal ion binding"/>
    <property type="evidence" value="ECO:0007669"/>
    <property type="project" value="UniProtKB-KW"/>
</dbReference>
<dbReference type="GO" id="GO:0051539">
    <property type="term" value="F:4 iron, 4 sulfur cluster binding"/>
    <property type="evidence" value="ECO:0007669"/>
    <property type="project" value="UniProtKB-KW"/>
</dbReference>
<evidence type="ECO:0000256" key="4">
    <source>
        <dbReference type="ARBA" id="ARBA00022723"/>
    </source>
</evidence>
<dbReference type="PANTHER" id="PTHR30352:SF13">
    <property type="entry name" value="GLYCYL-RADICAL ENZYME ACTIVATING ENZYME YJJW-RELATED"/>
    <property type="match status" value="1"/>
</dbReference>
<dbReference type="CDD" id="cd01335">
    <property type="entry name" value="Radical_SAM"/>
    <property type="match status" value="1"/>
</dbReference>
<keyword evidence="5" id="KW-0408">Iron</keyword>
<dbReference type="PROSITE" id="PS51918">
    <property type="entry name" value="RADICAL_SAM"/>
    <property type="match status" value="1"/>
</dbReference>
<reference evidence="9" key="1">
    <citation type="submission" date="2018-12" db="EMBL/GenBank/DDBJ databases">
        <title>Dusodibacter welbiota gen. nov., sp. nov., isolated from human faeces and emended description of the Oscillibacter genus.</title>
        <authorList>
            <person name="Le Roy T."/>
            <person name="Van der Smissen P."/>
            <person name="Delzenne N."/>
            <person name="Muccioli G."/>
            <person name="Collet J.F."/>
            <person name="Cani P.D."/>
        </authorList>
    </citation>
    <scope>NUCLEOTIDE SEQUENCE [LARGE SCALE GENOMIC DNA]</scope>
    <source>
        <strain evidence="9">J115</strain>
    </source>
</reference>
<dbReference type="KEGG" id="obj:EIO64_14345"/>
<evidence type="ECO:0000256" key="6">
    <source>
        <dbReference type="ARBA" id="ARBA00023014"/>
    </source>
</evidence>
<evidence type="ECO:0000259" key="7">
    <source>
        <dbReference type="PROSITE" id="PS51918"/>
    </source>
</evidence>
<dbReference type="PANTHER" id="PTHR30352">
    <property type="entry name" value="PYRUVATE FORMATE-LYASE-ACTIVATING ENZYME"/>
    <property type="match status" value="1"/>
</dbReference>
<proteinExistence type="predicted"/>
<dbReference type="InterPro" id="IPR058240">
    <property type="entry name" value="rSAM_sf"/>
</dbReference>
<keyword evidence="2" id="KW-0004">4Fe-4S</keyword>
<dbReference type="GeneID" id="89521780"/>
<comment type="cofactor">
    <cofactor evidence="1">
        <name>[4Fe-4S] cluster</name>
        <dbReference type="ChEBI" id="CHEBI:49883"/>
    </cofactor>
</comment>
<evidence type="ECO:0000313" key="9">
    <source>
        <dbReference type="Proteomes" id="UP000298642"/>
    </source>
</evidence>
<dbReference type="InterPro" id="IPR012840">
    <property type="entry name" value="NrdG2"/>
</dbReference>